<proteinExistence type="predicted"/>
<name>A0ABR6AV79_9HYPH</name>
<reference evidence="1 2" key="1">
    <citation type="submission" date="2020-07" db="EMBL/GenBank/DDBJ databases">
        <title>Genomic Encyclopedia of Type Strains, Phase IV (KMG-V): Genome sequencing to study the core and pangenomes of soil and plant-associated prokaryotes.</title>
        <authorList>
            <person name="Whitman W."/>
        </authorList>
    </citation>
    <scope>NUCLEOTIDE SEQUENCE [LARGE SCALE GENOMIC DNA]</scope>
    <source>
        <strain evidence="1 2">RH4WT92</strain>
    </source>
</reference>
<dbReference type="Proteomes" id="UP000578622">
    <property type="component" value="Unassembled WGS sequence"/>
</dbReference>
<evidence type="ECO:0000313" key="2">
    <source>
        <dbReference type="Proteomes" id="UP000578622"/>
    </source>
</evidence>
<evidence type="ECO:0000313" key="1">
    <source>
        <dbReference type="EMBL" id="MBA8853219.1"/>
    </source>
</evidence>
<protein>
    <submittedName>
        <fullName evidence="1">Uncharacterized protein</fullName>
    </submittedName>
</protein>
<dbReference type="EMBL" id="JACGXG010000009">
    <property type="protein sequence ID" value="MBA8853219.1"/>
    <property type="molecule type" value="Genomic_DNA"/>
</dbReference>
<organism evidence="1 2">
    <name type="scientific">Brucella intermedia</name>
    <dbReference type="NCBI Taxonomy" id="94625"/>
    <lineage>
        <taxon>Bacteria</taxon>
        <taxon>Pseudomonadati</taxon>
        <taxon>Pseudomonadota</taxon>
        <taxon>Alphaproteobacteria</taxon>
        <taxon>Hyphomicrobiales</taxon>
        <taxon>Brucellaceae</taxon>
        <taxon>Brucella/Ochrobactrum group</taxon>
        <taxon>Brucella</taxon>
    </lineage>
</organism>
<accession>A0ABR6AV79</accession>
<keyword evidence="2" id="KW-1185">Reference proteome</keyword>
<sequence length="148" mass="17047">MTFKADSLVATNRRNNPGQDKIASKFGQILYIEIVDHTIEPELLILKFRCTRLFRLVLQSTLQSDDIPRRCEGKYLFPTAIRHHLNHSGFNGFMFLSSTLDYITATNQTSLRRSSALEQFCSDGHFHFYNACRGVSPVRVKSTINYRL</sequence>
<gene>
    <name evidence="1" type="ORF">FHW20_004199</name>
</gene>
<comment type="caution">
    <text evidence="1">The sequence shown here is derived from an EMBL/GenBank/DDBJ whole genome shotgun (WGS) entry which is preliminary data.</text>
</comment>